<dbReference type="RefSeq" id="WP_053602247.1">
    <property type="nucleotide sequence ID" value="NZ_CP012600.1"/>
</dbReference>
<dbReference type="Gene3D" id="1.20.1260.10">
    <property type="match status" value="1"/>
</dbReference>
<evidence type="ECO:0000313" key="6">
    <source>
        <dbReference type="Proteomes" id="UP000067625"/>
    </source>
</evidence>
<comment type="similarity">
    <text evidence="3">Belongs to the CotF family.</text>
</comment>
<evidence type="ECO:0000256" key="3">
    <source>
        <dbReference type="ARBA" id="ARBA00024344"/>
    </source>
</evidence>
<dbReference type="Pfam" id="PF07875">
    <property type="entry name" value="Coat_F"/>
    <property type="match status" value="1"/>
</dbReference>
<dbReference type="PATRIC" id="fig|1441095.3.peg.459"/>
<reference evidence="5 6" key="2">
    <citation type="journal article" date="2016" name="Int. J. Syst. Evol. Microbiol.">
        <title>Bacillus gobiensis sp. nov., isolated from a soil sample.</title>
        <authorList>
            <person name="Liu B."/>
            <person name="Liu G.H."/>
            <person name="Cetin S."/>
            <person name="Schumann P."/>
            <person name="Pan Z.Z."/>
            <person name="Chen Q.Q."/>
        </authorList>
    </citation>
    <scope>NUCLEOTIDE SEQUENCE [LARGE SCALE GENOMIC DNA]</scope>
    <source>
        <strain evidence="5 6">FJAT-4402</strain>
    </source>
</reference>
<name>A0A0M4FV62_9BACI</name>
<comment type="subcellular location">
    <subcellularLocation>
        <location evidence="2">Spore coat</location>
    </subcellularLocation>
</comment>
<feature type="region of interest" description="Disordered" evidence="4">
    <location>
        <begin position="190"/>
        <end position="212"/>
    </location>
</feature>
<evidence type="ECO:0000256" key="2">
    <source>
        <dbReference type="ARBA" id="ARBA00024325"/>
    </source>
</evidence>
<proteinExistence type="inferred from homology"/>
<dbReference type="STRING" id="1441095.AM592_02125"/>
<dbReference type="InterPro" id="IPR012347">
    <property type="entry name" value="Ferritin-like"/>
</dbReference>
<keyword evidence="6" id="KW-1185">Reference proteome</keyword>
<gene>
    <name evidence="5" type="ORF">AM592_02125</name>
</gene>
<feature type="compositionally biased region" description="Polar residues" evidence="4">
    <location>
        <begin position="197"/>
        <end position="212"/>
    </location>
</feature>
<dbReference type="GO" id="GO:0030435">
    <property type="term" value="P:sporulation resulting in formation of a cellular spore"/>
    <property type="evidence" value="ECO:0007669"/>
    <property type="project" value="UniProtKB-KW"/>
</dbReference>
<reference evidence="6" key="1">
    <citation type="submission" date="2015-08" db="EMBL/GenBank/DDBJ databases">
        <title>Genome sequencing project for genomic taxonomy and phylogenomics of Bacillus-like bacteria.</title>
        <authorList>
            <person name="Liu B."/>
            <person name="Wang J."/>
            <person name="Zhu Y."/>
            <person name="Liu G."/>
            <person name="Chen Q."/>
            <person name="Chen Z."/>
            <person name="Lan J."/>
            <person name="Che J."/>
            <person name="Ge C."/>
            <person name="Shi H."/>
            <person name="Pan Z."/>
            <person name="Liu X."/>
        </authorList>
    </citation>
    <scope>NUCLEOTIDE SEQUENCE [LARGE SCALE GENOMIC DNA]</scope>
    <source>
        <strain evidence="6">FJAT-4402</strain>
    </source>
</reference>
<evidence type="ECO:0000256" key="4">
    <source>
        <dbReference type="SAM" id="MobiDB-lite"/>
    </source>
</evidence>
<dbReference type="InterPro" id="IPR012851">
    <property type="entry name" value="Spore_coat_CotF-like"/>
</dbReference>
<sequence>MQQQNQQINMNQQNMPMNHGGHEVFDLQEVLSGMISVLDQYIMFRQYVKDPELLDMLDRQYQFISNHYNITVECFKTGRKPAQETSTYMMKQDRQVTYGIKAAQPKKPCQSLSEVKDAGLSGHMLGLIKSQTTMLTMAALESTNPVVRRVVADQIPNYIEMAYEIFLYQNKHEYYQVPQLSPEDMQKATASFAPANGNPQMPNAGSNQGTLH</sequence>
<dbReference type="EMBL" id="CP012600">
    <property type="protein sequence ID" value="ALC80513.1"/>
    <property type="molecule type" value="Genomic_DNA"/>
</dbReference>
<evidence type="ECO:0000313" key="5">
    <source>
        <dbReference type="EMBL" id="ALC80513.1"/>
    </source>
</evidence>
<dbReference type="OrthoDB" id="2577233at2"/>
<keyword evidence="1" id="KW-0749">Sporulation</keyword>
<accession>A0A0M4FV62</accession>
<protein>
    <submittedName>
        <fullName evidence="5">Spore gernimation protein GerQ</fullName>
    </submittedName>
</protein>
<dbReference type="Proteomes" id="UP000067625">
    <property type="component" value="Chromosome"/>
</dbReference>
<evidence type="ECO:0000256" key="1">
    <source>
        <dbReference type="ARBA" id="ARBA00022969"/>
    </source>
</evidence>
<dbReference type="AlphaFoldDB" id="A0A0M4FV62"/>
<dbReference type="PANTHER" id="PTHR39183:SF1">
    <property type="entry name" value="SPORE COAT PROTEIN F-LIKE PROTEIN YHCQ"/>
    <property type="match status" value="1"/>
</dbReference>
<organism evidence="5 6">
    <name type="scientific">Bacillus gobiensis</name>
    <dbReference type="NCBI Taxonomy" id="1441095"/>
    <lineage>
        <taxon>Bacteria</taxon>
        <taxon>Bacillati</taxon>
        <taxon>Bacillota</taxon>
        <taxon>Bacilli</taxon>
        <taxon>Bacillales</taxon>
        <taxon>Bacillaceae</taxon>
        <taxon>Bacillus</taxon>
    </lineage>
</organism>
<dbReference type="PANTHER" id="PTHR39183">
    <property type="entry name" value="SPORE COAT PROTEIN F-LIKE PROTEIN YHCQ"/>
    <property type="match status" value="1"/>
</dbReference>